<evidence type="ECO:0000256" key="7">
    <source>
        <dbReference type="SAM" id="Phobius"/>
    </source>
</evidence>
<comment type="subcellular location">
    <subcellularLocation>
        <location evidence="1">Cell membrane</location>
        <topology evidence="1">Multi-pass membrane protein</topology>
    </subcellularLocation>
</comment>
<feature type="domain" description="Major facilitator superfamily (MFS) profile" evidence="8">
    <location>
        <begin position="12"/>
        <end position="399"/>
    </location>
</feature>
<dbReference type="PANTHER" id="PTHR23517">
    <property type="entry name" value="RESISTANCE PROTEIN MDTM, PUTATIVE-RELATED-RELATED"/>
    <property type="match status" value="1"/>
</dbReference>
<sequence>MTAANVARPILKLLPIWIFIFLFKFGAGLHYTLMSPLGARVLPIWVMGLLIGGSAFIQLILDVPAGFIMDRYGYRKFLKITSVIFILAAAAMLFGLSTPVIIATLMLSAFGWLFFGPGVDAYLLSHTQSEYAGRVMSVRDTLSSLGIVLATAALGFVLGLPMSVMAVIVMVLIAVAFLAVMFAPKDKVSAVAEKKHPAHHYYVRRHFIHHTFAVLKKMNPASGMLLILGFSASIFYATIWFVVPLLLDSANGGSPIPSVGLAIFDFAVVALGFILGRLADKFNQRLLVFSGLLIFAIAGSAIGFSTSIWFLLLGFIATVGDELAGLTLWAWLDRLDKKHTEDGLLSGIITFFCDLGWTIGPISAGFLFNVIGPQWTMAVGAIPVIITWVVAAIMVRPHPRVVGETVTPKPHRRRYKG</sequence>
<feature type="transmembrane region" description="Helical" evidence="7">
    <location>
        <begin position="12"/>
        <end position="32"/>
    </location>
</feature>
<evidence type="ECO:0000256" key="4">
    <source>
        <dbReference type="ARBA" id="ARBA00022692"/>
    </source>
</evidence>
<name>A0A1G1Z6V9_9BACT</name>
<evidence type="ECO:0000313" key="9">
    <source>
        <dbReference type="EMBL" id="OGY60373.1"/>
    </source>
</evidence>
<reference evidence="9 10" key="1">
    <citation type="journal article" date="2016" name="Nat. Commun.">
        <title>Thousands of microbial genomes shed light on interconnected biogeochemical processes in an aquifer system.</title>
        <authorList>
            <person name="Anantharaman K."/>
            <person name="Brown C.T."/>
            <person name="Hug L.A."/>
            <person name="Sharon I."/>
            <person name="Castelle C.J."/>
            <person name="Probst A.J."/>
            <person name="Thomas B.C."/>
            <person name="Singh A."/>
            <person name="Wilkins M.J."/>
            <person name="Karaoz U."/>
            <person name="Brodie E.L."/>
            <person name="Williams K.H."/>
            <person name="Hubbard S.S."/>
            <person name="Banfield J.F."/>
        </authorList>
    </citation>
    <scope>NUCLEOTIDE SEQUENCE [LARGE SCALE GENOMIC DNA]</scope>
</reference>
<feature type="transmembrane region" description="Helical" evidence="7">
    <location>
        <begin position="44"/>
        <end position="65"/>
    </location>
</feature>
<organism evidence="9 10">
    <name type="scientific">Candidatus Colwellbacteria bacterium RIFCSPLOWO2_01_FULL_48_10</name>
    <dbReference type="NCBI Taxonomy" id="1797690"/>
    <lineage>
        <taxon>Bacteria</taxon>
        <taxon>Candidatus Colwelliibacteriota</taxon>
    </lineage>
</organism>
<dbReference type="InterPro" id="IPR011701">
    <property type="entry name" value="MFS"/>
</dbReference>
<evidence type="ECO:0000313" key="10">
    <source>
        <dbReference type="Proteomes" id="UP000178744"/>
    </source>
</evidence>
<dbReference type="SUPFAM" id="SSF103473">
    <property type="entry name" value="MFS general substrate transporter"/>
    <property type="match status" value="1"/>
</dbReference>
<accession>A0A1G1Z6V9</accession>
<dbReference type="InterPro" id="IPR020846">
    <property type="entry name" value="MFS_dom"/>
</dbReference>
<dbReference type="EMBL" id="MHIY01000001">
    <property type="protein sequence ID" value="OGY60373.1"/>
    <property type="molecule type" value="Genomic_DNA"/>
</dbReference>
<gene>
    <name evidence="9" type="ORF">A3B23_01655</name>
</gene>
<evidence type="ECO:0000256" key="3">
    <source>
        <dbReference type="ARBA" id="ARBA00022475"/>
    </source>
</evidence>
<evidence type="ECO:0000256" key="1">
    <source>
        <dbReference type="ARBA" id="ARBA00004651"/>
    </source>
</evidence>
<feature type="transmembrane region" description="Helical" evidence="7">
    <location>
        <begin position="259"/>
        <end position="279"/>
    </location>
</feature>
<keyword evidence="2" id="KW-0813">Transport</keyword>
<feature type="transmembrane region" description="Helical" evidence="7">
    <location>
        <begin position="100"/>
        <end position="124"/>
    </location>
</feature>
<dbReference type="PANTHER" id="PTHR23517:SF3">
    <property type="entry name" value="INTEGRAL MEMBRANE TRANSPORT PROTEIN"/>
    <property type="match status" value="1"/>
</dbReference>
<proteinExistence type="predicted"/>
<evidence type="ECO:0000259" key="8">
    <source>
        <dbReference type="PROSITE" id="PS50850"/>
    </source>
</evidence>
<feature type="transmembrane region" description="Helical" evidence="7">
    <location>
        <begin position="77"/>
        <end position="94"/>
    </location>
</feature>
<dbReference type="GO" id="GO:0005886">
    <property type="term" value="C:plasma membrane"/>
    <property type="evidence" value="ECO:0007669"/>
    <property type="project" value="UniProtKB-SubCell"/>
</dbReference>
<dbReference type="Gene3D" id="1.20.1250.20">
    <property type="entry name" value="MFS general substrate transporter like domains"/>
    <property type="match status" value="1"/>
</dbReference>
<dbReference type="STRING" id="1797690.A3B23_01655"/>
<feature type="transmembrane region" description="Helical" evidence="7">
    <location>
        <begin position="225"/>
        <end position="247"/>
    </location>
</feature>
<feature type="transmembrane region" description="Helical" evidence="7">
    <location>
        <begin position="310"/>
        <end position="332"/>
    </location>
</feature>
<feature type="transmembrane region" description="Helical" evidence="7">
    <location>
        <begin position="164"/>
        <end position="184"/>
    </location>
</feature>
<dbReference type="GO" id="GO:0022857">
    <property type="term" value="F:transmembrane transporter activity"/>
    <property type="evidence" value="ECO:0007669"/>
    <property type="project" value="InterPro"/>
</dbReference>
<dbReference type="AlphaFoldDB" id="A0A1G1Z6V9"/>
<protein>
    <recommendedName>
        <fullName evidence="8">Major facilitator superfamily (MFS) profile domain-containing protein</fullName>
    </recommendedName>
</protein>
<keyword evidence="4 7" id="KW-0812">Transmembrane</keyword>
<evidence type="ECO:0000256" key="2">
    <source>
        <dbReference type="ARBA" id="ARBA00022448"/>
    </source>
</evidence>
<evidence type="ECO:0000256" key="5">
    <source>
        <dbReference type="ARBA" id="ARBA00022989"/>
    </source>
</evidence>
<keyword evidence="6 7" id="KW-0472">Membrane</keyword>
<keyword evidence="5 7" id="KW-1133">Transmembrane helix</keyword>
<dbReference type="InterPro" id="IPR036259">
    <property type="entry name" value="MFS_trans_sf"/>
</dbReference>
<feature type="transmembrane region" description="Helical" evidence="7">
    <location>
        <begin position="344"/>
        <end position="368"/>
    </location>
</feature>
<keyword evidence="3" id="KW-1003">Cell membrane</keyword>
<comment type="caution">
    <text evidence="9">The sequence shown here is derived from an EMBL/GenBank/DDBJ whole genome shotgun (WGS) entry which is preliminary data.</text>
</comment>
<feature type="transmembrane region" description="Helical" evidence="7">
    <location>
        <begin position="286"/>
        <end position="304"/>
    </location>
</feature>
<evidence type="ECO:0000256" key="6">
    <source>
        <dbReference type="ARBA" id="ARBA00023136"/>
    </source>
</evidence>
<dbReference type="InterPro" id="IPR050171">
    <property type="entry name" value="MFS_Transporters"/>
</dbReference>
<dbReference type="Proteomes" id="UP000178744">
    <property type="component" value="Unassembled WGS sequence"/>
</dbReference>
<feature type="transmembrane region" description="Helical" evidence="7">
    <location>
        <begin position="136"/>
        <end position="158"/>
    </location>
</feature>
<dbReference type="PROSITE" id="PS50850">
    <property type="entry name" value="MFS"/>
    <property type="match status" value="1"/>
</dbReference>
<feature type="transmembrane region" description="Helical" evidence="7">
    <location>
        <begin position="374"/>
        <end position="395"/>
    </location>
</feature>
<dbReference type="Pfam" id="PF07690">
    <property type="entry name" value="MFS_1"/>
    <property type="match status" value="1"/>
</dbReference>